<organism evidence="3 4">
    <name type="scientific">Septoria linicola</name>
    <dbReference type="NCBI Taxonomy" id="215465"/>
    <lineage>
        <taxon>Eukaryota</taxon>
        <taxon>Fungi</taxon>
        <taxon>Dikarya</taxon>
        <taxon>Ascomycota</taxon>
        <taxon>Pezizomycotina</taxon>
        <taxon>Dothideomycetes</taxon>
        <taxon>Dothideomycetidae</taxon>
        <taxon>Mycosphaerellales</taxon>
        <taxon>Mycosphaerellaceae</taxon>
        <taxon>Septoria</taxon>
    </lineage>
</organism>
<feature type="region of interest" description="Disordered" evidence="1">
    <location>
        <begin position="83"/>
        <end position="149"/>
    </location>
</feature>
<proteinExistence type="predicted"/>
<name>A0A9Q9AJS6_9PEZI</name>
<dbReference type="Proteomes" id="UP001056384">
    <property type="component" value="Chromosome 1"/>
</dbReference>
<dbReference type="EMBL" id="CP099418">
    <property type="protein sequence ID" value="USW47725.1"/>
    <property type="molecule type" value="Genomic_DNA"/>
</dbReference>
<feature type="region of interest" description="Disordered" evidence="1">
    <location>
        <begin position="236"/>
        <end position="269"/>
    </location>
</feature>
<keyword evidence="4" id="KW-1185">Reference proteome</keyword>
<feature type="compositionally biased region" description="Polar residues" evidence="1">
    <location>
        <begin position="409"/>
        <end position="423"/>
    </location>
</feature>
<dbReference type="AlphaFoldDB" id="A0A9Q9AJS6"/>
<feature type="compositionally biased region" description="Polar residues" evidence="1">
    <location>
        <begin position="285"/>
        <end position="302"/>
    </location>
</feature>
<sequence length="533" mass="58095">MSSRSPPTATLGTATPDTAAHVRSDESHALTSAQAVGVAIGAVSGVIIIFAVIYVLACIRRRRSKRHNAQRQSYDFIDEAPAKHSPSTYESFGSRAPLSGLLAPRSKPTSDKHSTLWPSPAWDEQGELHSRSGFRSQVNTRSSESILSNASIRTVSQLLPERPGSKPPPPPFRSINAPSVQTPAAIFEEDHNAPLPRTMLPGLPAHPAVLKARQPRARETASQPVLSLQIPQQEYPAPSTHNLADWPLPPPPARIASHNDESLSDGSAAFSSSKTSLLDYYASADSGSSPQEWNSPTPIEETTQVRRPAPAAILIAQPSYQPRATRDSVNSDVSRRTSFESTNGDEITPPEEDDKRLSPVAESPISNVRYPRVPRSSNQAVPRSPVYCGTIIHCPPATSSREVMRKSDQNLSMHKPTGSSSTLAARRRGDQLEHLHITNSAYDHRNNSNSAGSERPLCSQRQQSPLKGYGRTKSQPRSAPSHPLTVKTRSVGSLKSPLWEPKMTPSRKGDDLYLSVSIATPQNSHFHELYEQR</sequence>
<evidence type="ECO:0000256" key="1">
    <source>
        <dbReference type="SAM" id="MobiDB-lite"/>
    </source>
</evidence>
<gene>
    <name evidence="3" type="ORF">Slin15195_G010440</name>
</gene>
<feature type="transmembrane region" description="Helical" evidence="2">
    <location>
        <begin position="35"/>
        <end position="57"/>
    </location>
</feature>
<dbReference type="OrthoDB" id="3946741at2759"/>
<feature type="region of interest" description="Disordered" evidence="1">
    <location>
        <begin position="438"/>
        <end position="509"/>
    </location>
</feature>
<feature type="compositionally biased region" description="Polar residues" evidence="1">
    <location>
        <begin position="1"/>
        <end position="16"/>
    </location>
</feature>
<reference evidence="3" key="1">
    <citation type="submission" date="2022-06" db="EMBL/GenBank/DDBJ databases">
        <title>Complete genome sequences of two strains of the flax pathogen Septoria linicola.</title>
        <authorList>
            <person name="Lapalu N."/>
            <person name="Simon A."/>
            <person name="Demenou B."/>
            <person name="Paumier D."/>
            <person name="Guillot M.-P."/>
            <person name="Gout L."/>
            <person name="Valade R."/>
        </authorList>
    </citation>
    <scope>NUCLEOTIDE SEQUENCE</scope>
    <source>
        <strain evidence="3">SE15195</strain>
    </source>
</reference>
<evidence type="ECO:0000313" key="4">
    <source>
        <dbReference type="Proteomes" id="UP001056384"/>
    </source>
</evidence>
<accession>A0A9Q9AJS6</accession>
<feature type="region of interest" description="Disordered" evidence="1">
    <location>
        <begin position="399"/>
        <end position="425"/>
    </location>
</feature>
<feature type="region of interest" description="Disordered" evidence="1">
    <location>
        <begin position="1"/>
        <end position="21"/>
    </location>
</feature>
<evidence type="ECO:0000313" key="3">
    <source>
        <dbReference type="EMBL" id="USW47725.1"/>
    </source>
</evidence>
<feature type="region of interest" description="Disordered" evidence="1">
    <location>
        <begin position="282"/>
        <end position="380"/>
    </location>
</feature>
<keyword evidence="2" id="KW-0472">Membrane</keyword>
<keyword evidence="2" id="KW-1133">Transmembrane helix</keyword>
<feature type="compositionally biased region" description="Polar residues" evidence="1">
    <location>
        <begin position="318"/>
        <end position="332"/>
    </location>
</feature>
<feature type="compositionally biased region" description="Polar residues" evidence="1">
    <location>
        <begin position="133"/>
        <end position="149"/>
    </location>
</feature>
<protein>
    <submittedName>
        <fullName evidence="3">Uncharacterized protein</fullName>
    </submittedName>
</protein>
<keyword evidence="2" id="KW-0812">Transmembrane</keyword>
<evidence type="ECO:0000256" key="2">
    <source>
        <dbReference type="SAM" id="Phobius"/>
    </source>
</evidence>